<keyword evidence="3" id="KW-1185">Reference proteome</keyword>
<feature type="region of interest" description="Disordered" evidence="1">
    <location>
        <begin position="44"/>
        <end position="65"/>
    </location>
</feature>
<dbReference type="EMBL" id="FOHO01000013">
    <property type="protein sequence ID" value="SET88202.1"/>
    <property type="molecule type" value="Genomic_DNA"/>
</dbReference>
<name>A0A1I0HVW2_9RHOB</name>
<accession>A0A1I0HVW2</accession>
<dbReference type="STRING" id="364199.SAMN04489858_11315"/>
<dbReference type="AlphaFoldDB" id="A0A1I0HVW2"/>
<protein>
    <submittedName>
        <fullName evidence="2">Uncharacterized protein</fullName>
    </submittedName>
</protein>
<dbReference type="RefSeq" id="WP_090736698.1">
    <property type="nucleotide sequence ID" value="NZ_CP177222.1"/>
</dbReference>
<gene>
    <name evidence="2" type="ORF">SAMN04489858_11315</name>
</gene>
<reference evidence="2 3" key="1">
    <citation type="submission" date="2016-10" db="EMBL/GenBank/DDBJ databases">
        <authorList>
            <person name="de Groot N.N."/>
        </authorList>
    </citation>
    <scope>NUCLEOTIDE SEQUENCE [LARGE SCALE GENOMIC DNA]</scope>
    <source>
        <strain evidence="2 3">DSM 17862</strain>
    </source>
</reference>
<proteinExistence type="predicted"/>
<organism evidence="2 3">
    <name type="scientific">Paracoccus homiensis</name>
    <dbReference type="NCBI Taxonomy" id="364199"/>
    <lineage>
        <taxon>Bacteria</taxon>
        <taxon>Pseudomonadati</taxon>
        <taxon>Pseudomonadota</taxon>
        <taxon>Alphaproteobacteria</taxon>
        <taxon>Rhodobacterales</taxon>
        <taxon>Paracoccaceae</taxon>
        <taxon>Paracoccus</taxon>
    </lineage>
</organism>
<evidence type="ECO:0000313" key="3">
    <source>
        <dbReference type="Proteomes" id="UP000199180"/>
    </source>
</evidence>
<evidence type="ECO:0000256" key="1">
    <source>
        <dbReference type="SAM" id="MobiDB-lite"/>
    </source>
</evidence>
<evidence type="ECO:0000313" key="2">
    <source>
        <dbReference type="EMBL" id="SET88202.1"/>
    </source>
</evidence>
<sequence>MSISSNNAPFRIYVTAEDCKLIEAALAAYSHNAAYRDLQERLDQQRPVATIAQPKPLRQRADAYS</sequence>
<dbReference type="Proteomes" id="UP000199180">
    <property type="component" value="Unassembled WGS sequence"/>
</dbReference>